<accession>A0A5P8W8L4</accession>
<reference evidence="1 2" key="1">
    <citation type="submission" date="2019-10" db="EMBL/GenBank/DDBJ databases">
        <title>Genomic and transcriptomic insights into the perfect genentic adaptation of a filamentous nitrogen-fixing cyanobacterium to rice fields.</title>
        <authorList>
            <person name="Chen Z."/>
        </authorList>
    </citation>
    <scope>NUCLEOTIDE SEQUENCE [LARGE SCALE GENOMIC DNA]</scope>
    <source>
        <strain evidence="1">CCNUC1</strain>
    </source>
</reference>
<dbReference type="KEGG" id="nsh:GXM_06498"/>
<keyword evidence="2" id="KW-1185">Reference proteome</keyword>
<name>A0A5P8W8L4_9NOSO</name>
<protein>
    <submittedName>
        <fullName evidence="1">Uncharacterized protein</fullName>
    </submittedName>
</protein>
<dbReference type="EMBL" id="CP045226">
    <property type="protein sequence ID" value="QFS49004.1"/>
    <property type="molecule type" value="Genomic_DNA"/>
</dbReference>
<proteinExistence type="predicted"/>
<evidence type="ECO:0000313" key="1">
    <source>
        <dbReference type="EMBL" id="QFS49004.1"/>
    </source>
</evidence>
<sequence length="44" mass="5219">MLILTYFSGKVKNIINFIKSCIKTPVVINHTSYLNYAYYNMRSR</sequence>
<organism evidence="1 2">
    <name type="scientific">Nostoc sphaeroides CCNUC1</name>
    <dbReference type="NCBI Taxonomy" id="2653204"/>
    <lineage>
        <taxon>Bacteria</taxon>
        <taxon>Bacillati</taxon>
        <taxon>Cyanobacteriota</taxon>
        <taxon>Cyanophyceae</taxon>
        <taxon>Nostocales</taxon>
        <taxon>Nostocaceae</taxon>
        <taxon>Nostoc</taxon>
    </lineage>
</organism>
<dbReference type="AlphaFoldDB" id="A0A5P8W8L4"/>
<gene>
    <name evidence="1" type="ORF">GXM_06498</name>
</gene>
<dbReference type="Proteomes" id="UP000326678">
    <property type="component" value="Chromosome Gxm1"/>
</dbReference>
<evidence type="ECO:0000313" key="2">
    <source>
        <dbReference type="Proteomes" id="UP000326678"/>
    </source>
</evidence>